<reference evidence="4 5" key="1">
    <citation type="submission" date="2023-11" db="EMBL/GenBank/DDBJ databases">
        <title>MicrobeMod: A computational toolkit for identifying prokaryotic methylation and restriction-modification with nanopore sequencing.</title>
        <authorList>
            <person name="Crits-Christoph A."/>
            <person name="Kang S.C."/>
            <person name="Lee H."/>
            <person name="Ostrov N."/>
        </authorList>
    </citation>
    <scope>NUCLEOTIDE SEQUENCE [LARGE SCALE GENOMIC DNA]</scope>
    <source>
        <strain evidence="4 5">DSMZ 16071</strain>
    </source>
</reference>
<dbReference type="EMBL" id="CP140158">
    <property type="protein sequence ID" value="WQG86207.1"/>
    <property type="molecule type" value="Genomic_DNA"/>
</dbReference>
<gene>
    <name evidence="4" type="ORF">SR900_04770</name>
</gene>
<dbReference type="Proteomes" id="UP001324185">
    <property type="component" value="Chromosome"/>
</dbReference>
<evidence type="ECO:0000313" key="5">
    <source>
        <dbReference type="Proteomes" id="UP001324185"/>
    </source>
</evidence>
<dbReference type="InterPro" id="IPR005031">
    <property type="entry name" value="COQ10_START"/>
</dbReference>
<dbReference type="CDD" id="cd07813">
    <property type="entry name" value="COQ10p_like"/>
    <property type="match status" value="1"/>
</dbReference>
<evidence type="ECO:0000256" key="1">
    <source>
        <dbReference type="ARBA" id="ARBA00008918"/>
    </source>
</evidence>
<sequence>MKIIRRQALLPFSAKQMFDLVDDIEKYPEFLPSCNDARILERTDKTVTATLSVAKGGFAKEFTTRNTNQPYEKIAMELVMGPFKHLTGQWTFDALSESACKIELVVKFEFSNPLTNLAFGAVFNQMAESFVDAFSKRARQVYAS</sequence>
<dbReference type="Gene3D" id="3.30.530.20">
    <property type="match status" value="1"/>
</dbReference>
<dbReference type="SUPFAM" id="SSF55961">
    <property type="entry name" value="Bet v1-like"/>
    <property type="match status" value="1"/>
</dbReference>
<evidence type="ECO:0000313" key="4">
    <source>
        <dbReference type="EMBL" id="WQG86207.1"/>
    </source>
</evidence>
<keyword evidence="5" id="KW-1185">Reference proteome</keyword>
<keyword evidence="2" id="KW-1277">Toxin-antitoxin system</keyword>
<organism evidence="4 5">
    <name type="scientific">Kangiella aquimarina</name>
    <dbReference type="NCBI Taxonomy" id="261965"/>
    <lineage>
        <taxon>Bacteria</taxon>
        <taxon>Pseudomonadati</taxon>
        <taxon>Pseudomonadota</taxon>
        <taxon>Gammaproteobacteria</taxon>
        <taxon>Kangiellales</taxon>
        <taxon>Kangiellaceae</taxon>
        <taxon>Kangiella</taxon>
    </lineage>
</organism>
<proteinExistence type="inferred from homology"/>
<name>A0ABZ0X6I0_9GAMM</name>
<evidence type="ECO:0000259" key="3">
    <source>
        <dbReference type="Pfam" id="PF03364"/>
    </source>
</evidence>
<dbReference type="InterPro" id="IPR023393">
    <property type="entry name" value="START-like_dom_sf"/>
</dbReference>
<evidence type="ECO:0000256" key="2">
    <source>
        <dbReference type="ARBA" id="ARBA00022649"/>
    </source>
</evidence>
<accession>A0ABZ0X6I0</accession>
<dbReference type="Pfam" id="PF03364">
    <property type="entry name" value="Polyketide_cyc"/>
    <property type="match status" value="1"/>
</dbReference>
<protein>
    <submittedName>
        <fullName evidence="4">Type II toxin-antitoxin system RatA family toxin</fullName>
    </submittedName>
</protein>
<dbReference type="PANTHER" id="PTHR12901:SF10">
    <property type="entry name" value="COENZYME Q-BINDING PROTEIN COQ10, MITOCHONDRIAL"/>
    <property type="match status" value="1"/>
</dbReference>
<feature type="domain" description="Coenzyme Q-binding protein COQ10 START" evidence="3">
    <location>
        <begin position="11"/>
        <end position="134"/>
    </location>
</feature>
<dbReference type="InterPro" id="IPR044996">
    <property type="entry name" value="COQ10-like"/>
</dbReference>
<dbReference type="PANTHER" id="PTHR12901">
    <property type="entry name" value="SPERM PROTEIN HOMOLOG"/>
    <property type="match status" value="1"/>
</dbReference>
<dbReference type="RefSeq" id="WP_018624238.1">
    <property type="nucleotide sequence ID" value="NZ_CP140158.1"/>
</dbReference>
<comment type="similarity">
    <text evidence="1">Belongs to the ribosome association toxin RatA family.</text>
</comment>